<feature type="domain" description="Bacillithiol biosynthesis BshC N-terminal Rossmann-like" evidence="3">
    <location>
        <begin position="25"/>
        <end position="375"/>
    </location>
</feature>
<dbReference type="PIRSF" id="PIRSF012535">
    <property type="entry name" value="UCP012535"/>
    <property type="match status" value="1"/>
</dbReference>
<evidence type="ECO:0000256" key="2">
    <source>
        <dbReference type="HAMAP-Rule" id="MF_01867"/>
    </source>
</evidence>
<evidence type="ECO:0000259" key="3">
    <source>
        <dbReference type="Pfam" id="PF10079"/>
    </source>
</evidence>
<dbReference type="Pfam" id="PF10079">
    <property type="entry name" value="Rossmann-like_BshC"/>
    <property type="match status" value="1"/>
</dbReference>
<dbReference type="HAMAP" id="MF_01867">
    <property type="entry name" value="BshC"/>
    <property type="match status" value="1"/>
</dbReference>
<dbReference type="EC" id="6.-.-.-" evidence="2"/>
<sequence length="535" mass="61304">MEIASRNVHKSAVMEAFEHDVLFNETFYDYTQSADSYTQRLAELNSRTFQRQELARTIRTYMEPFGISDVASAHLDELSEDGVVIIGGQQAGLLTGPLYSVHKAITVILLAKQRRKEMGVPVIPVFWVAGEDHDLEEINHIFTEQDGRPVKRQYPERFVLKKMASHTDYDSEQMADYIRLVFRDYEETAYTKKLLEDVLYSAGQEHTFTGFFVRLMNDLFRNHGLLFMDSADKSLRKLESMYFKKLITESEAIAGKVVSKERLFKEQGFGTPIQAAEDAAHLFYVHETGRVLLSRKGDLFVNDAAALQFTTAELLAIADQTPWLLSNNVATRPLMQDMVFPVLAFVGGPGEISYWSLLKDAFNHLEMKMPILVPRISITLVTSGTQHALEKSELTVDEVMAGEVISRRTQFLDEQRDVELEQLLKETEEVIQSQYDKMEQHLSDKDLAHLAEKNRAYHLRQLNYLKDKAEDALLRKYAAAIRNYSLIEGDLYPERNLQERTYTPYPFLNVYGPTLIDDLLDASLPMDGQHVVIYL</sequence>
<evidence type="ECO:0000313" key="6">
    <source>
        <dbReference type="Proteomes" id="UP000659496"/>
    </source>
</evidence>
<keyword evidence="6" id="KW-1185">Reference proteome</keyword>
<dbReference type="NCBIfam" id="TIGR03998">
    <property type="entry name" value="thiol_BshC"/>
    <property type="match status" value="1"/>
</dbReference>
<evidence type="ECO:0000259" key="4">
    <source>
        <dbReference type="Pfam" id="PF24850"/>
    </source>
</evidence>
<dbReference type="InterPro" id="IPR055398">
    <property type="entry name" value="Rossmann-like_BshC"/>
</dbReference>
<evidence type="ECO:0000256" key="1">
    <source>
        <dbReference type="ARBA" id="ARBA00022598"/>
    </source>
</evidence>
<dbReference type="InterPro" id="IPR011199">
    <property type="entry name" value="Bacillithiol_biosynth_BshC"/>
</dbReference>
<accession>A0ABR8PGC8</accession>
<keyword evidence="1 2" id="KW-0436">Ligase</keyword>
<name>A0ABR8PGC8_9BACL</name>
<dbReference type="EMBL" id="JACSQY010000001">
    <property type="protein sequence ID" value="MBD7907221.1"/>
    <property type="molecule type" value="Genomic_DNA"/>
</dbReference>
<feature type="domain" description="Bacillithiol biosynthesis BshC C-terminal coiled-coil" evidence="4">
    <location>
        <begin position="378"/>
        <end position="535"/>
    </location>
</feature>
<organism evidence="5 6">
    <name type="scientific">Sporosarcina gallistercoris</name>
    <dbReference type="NCBI Taxonomy" id="2762245"/>
    <lineage>
        <taxon>Bacteria</taxon>
        <taxon>Bacillati</taxon>
        <taxon>Bacillota</taxon>
        <taxon>Bacilli</taxon>
        <taxon>Bacillales</taxon>
        <taxon>Caryophanaceae</taxon>
        <taxon>Sporosarcina</taxon>
    </lineage>
</organism>
<comment type="caution">
    <text evidence="5">The sequence shown here is derived from an EMBL/GenBank/DDBJ whole genome shotgun (WGS) entry which is preliminary data.</text>
</comment>
<dbReference type="Proteomes" id="UP000659496">
    <property type="component" value="Unassembled WGS sequence"/>
</dbReference>
<dbReference type="InterPro" id="IPR055399">
    <property type="entry name" value="CC_BshC"/>
</dbReference>
<evidence type="ECO:0000313" key="5">
    <source>
        <dbReference type="EMBL" id="MBD7907221.1"/>
    </source>
</evidence>
<gene>
    <name evidence="2 5" type="primary">bshC</name>
    <name evidence="5" type="ORF">H9659_02575</name>
</gene>
<dbReference type="Pfam" id="PF24850">
    <property type="entry name" value="CC_BshC"/>
    <property type="match status" value="1"/>
</dbReference>
<comment type="similarity">
    <text evidence="2">Belongs to the BshC family.</text>
</comment>
<protein>
    <recommendedName>
        <fullName evidence="2">Putative cysteine ligase BshC</fullName>
        <ecNumber evidence="2">6.-.-.-</ecNumber>
    </recommendedName>
</protein>
<proteinExistence type="inferred from homology"/>
<dbReference type="RefSeq" id="WP_191688376.1">
    <property type="nucleotide sequence ID" value="NZ_JACSQY010000001.1"/>
</dbReference>
<reference evidence="5 6" key="1">
    <citation type="submission" date="2020-08" db="EMBL/GenBank/DDBJ databases">
        <title>A Genomic Blueprint of the Chicken Gut Microbiome.</title>
        <authorList>
            <person name="Gilroy R."/>
            <person name="Ravi A."/>
            <person name="Getino M."/>
            <person name="Pursley I."/>
            <person name="Horton D.L."/>
            <person name="Alikhan N.-F."/>
            <person name="Baker D."/>
            <person name="Gharbi K."/>
            <person name="Hall N."/>
            <person name="Watson M."/>
            <person name="Adriaenssens E.M."/>
            <person name="Foster-Nyarko E."/>
            <person name="Jarju S."/>
            <person name="Secka A."/>
            <person name="Antonio M."/>
            <person name="Oren A."/>
            <person name="Chaudhuri R."/>
            <person name="La Ragione R.M."/>
            <person name="Hildebrand F."/>
            <person name="Pallen M.J."/>
        </authorList>
    </citation>
    <scope>NUCLEOTIDE SEQUENCE [LARGE SCALE GENOMIC DNA]</scope>
    <source>
        <strain evidence="5 6">Sa3CUA8</strain>
    </source>
</reference>
<comment type="function">
    <text evidence="2">Involved in bacillithiol (BSH) biosynthesis. May catalyze the last step of the pathway, the addition of cysteine to glucosamine malate (GlcN-Mal) to generate BSH.</text>
</comment>